<evidence type="ECO:0000256" key="6">
    <source>
        <dbReference type="PIRSR" id="PIRSR601461-2"/>
    </source>
</evidence>
<feature type="non-terminal residue" evidence="9">
    <location>
        <position position="422"/>
    </location>
</feature>
<evidence type="ECO:0000313" key="9">
    <source>
        <dbReference type="EMBL" id="ETW79144.1"/>
    </source>
</evidence>
<accession>W4K090</accession>
<evidence type="ECO:0000256" key="3">
    <source>
        <dbReference type="ARBA" id="ARBA00022750"/>
    </source>
</evidence>
<keyword evidence="4" id="KW-0378">Hydrolase</keyword>
<evidence type="ECO:0000313" key="10">
    <source>
        <dbReference type="Proteomes" id="UP000030671"/>
    </source>
</evidence>
<dbReference type="HOGENOM" id="CLU_013253_1_4_1"/>
<feature type="signal peptide" evidence="7">
    <location>
        <begin position="1"/>
        <end position="22"/>
    </location>
</feature>
<dbReference type="GO" id="GO:0004190">
    <property type="term" value="F:aspartic-type endopeptidase activity"/>
    <property type="evidence" value="ECO:0007669"/>
    <property type="project" value="UniProtKB-KW"/>
</dbReference>
<organism evidence="9 10">
    <name type="scientific">Heterobasidion irregulare (strain TC 32-1)</name>
    <dbReference type="NCBI Taxonomy" id="747525"/>
    <lineage>
        <taxon>Eukaryota</taxon>
        <taxon>Fungi</taxon>
        <taxon>Dikarya</taxon>
        <taxon>Basidiomycota</taxon>
        <taxon>Agaricomycotina</taxon>
        <taxon>Agaricomycetes</taxon>
        <taxon>Russulales</taxon>
        <taxon>Bondarzewiaceae</taxon>
        <taxon>Heterobasidion</taxon>
        <taxon>Heterobasidion annosum species complex</taxon>
    </lineage>
</organism>
<sequence>MRYSASRSGAALLLALPLLAGAVPLSGMNIPIPAGTTIPLNRRASFLLDDGSVNIPALARHLNFAAAKFQRGFNAFERNTGAAHPLAFLEDLFGLARRGAGGVALADQGEMLWTGKIALGTPPQEFTMDFDTGSSDLFVPAAGCGGSAGCGGRAEYDAGKSTSGRDLGRNFTLRYGDGSTVKGKQYAESVAIAGLSAANQTIGAADTYSAGFTSGMDGLVGLGFKSISVYNAPPLLDTLVAQGAVDAPVFGFKLAQEGSELFIGGTNKTLYAGEPTYVDVTHEGYWQVEMDQLAVNGTQAVGKTAAIIDSGTTLLVGNEQDVANFYKNVTGAKPVDGQQGLWSVPCDAVPQVSLTFGGKKVDIRPETFTLGPVSMGSSDCLAGIASTTSMCASFWIIGDVFMQNVYTIFDKGESRVGFADLA</sequence>
<keyword evidence="3" id="KW-0064">Aspartyl protease</keyword>
<gene>
    <name evidence="9" type="ORF">HETIRDRAFT_64456</name>
</gene>
<dbReference type="InterPro" id="IPR034164">
    <property type="entry name" value="Pepsin-like_dom"/>
</dbReference>
<dbReference type="FunFam" id="2.40.70.10:FF:000115">
    <property type="entry name" value="Lysosomal aspartic protease"/>
    <property type="match status" value="1"/>
</dbReference>
<dbReference type="GO" id="GO:0006508">
    <property type="term" value="P:proteolysis"/>
    <property type="evidence" value="ECO:0007669"/>
    <property type="project" value="UniProtKB-KW"/>
</dbReference>
<evidence type="ECO:0000256" key="7">
    <source>
        <dbReference type="SAM" id="SignalP"/>
    </source>
</evidence>
<feature type="active site" evidence="5">
    <location>
        <position position="309"/>
    </location>
</feature>
<dbReference type="InterPro" id="IPR021109">
    <property type="entry name" value="Peptidase_aspartic_dom_sf"/>
</dbReference>
<feature type="domain" description="Peptidase A1" evidence="8">
    <location>
        <begin position="113"/>
        <end position="419"/>
    </location>
</feature>
<keyword evidence="10" id="KW-1185">Reference proteome</keyword>
<protein>
    <submittedName>
        <fullName evidence="9">Aspartic peptidase</fullName>
    </submittedName>
</protein>
<evidence type="ECO:0000256" key="1">
    <source>
        <dbReference type="ARBA" id="ARBA00007447"/>
    </source>
</evidence>
<dbReference type="Pfam" id="PF00026">
    <property type="entry name" value="Asp"/>
    <property type="match status" value="1"/>
</dbReference>
<feature type="chain" id="PRO_5004843931" evidence="7">
    <location>
        <begin position="23"/>
        <end position="422"/>
    </location>
</feature>
<dbReference type="AlphaFoldDB" id="W4K090"/>
<proteinExistence type="inferred from homology"/>
<comment type="similarity">
    <text evidence="1">Belongs to the peptidase A1 family.</text>
</comment>
<dbReference type="PRINTS" id="PR00792">
    <property type="entry name" value="PEPSIN"/>
</dbReference>
<keyword evidence="2" id="KW-0645">Protease</keyword>
<keyword evidence="6" id="KW-1015">Disulfide bond</keyword>
<name>W4K090_HETIT</name>
<dbReference type="PANTHER" id="PTHR47966">
    <property type="entry name" value="BETA-SITE APP-CLEAVING ENZYME, ISOFORM A-RELATED"/>
    <property type="match status" value="1"/>
</dbReference>
<dbReference type="RefSeq" id="XP_009548818.1">
    <property type="nucleotide sequence ID" value="XM_009550523.1"/>
</dbReference>
<dbReference type="Proteomes" id="UP000030671">
    <property type="component" value="Unassembled WGS sequence"/>
</dbReference>
<dbReference type="PROSITE" id="PS51767">
    <property type="entry name" value="PEPTIDASE_A1"/>
    <property type="match status" value="1"/>
</dbReference>
<dbReference type="eggNOG" id="KOG1339">
    <property type="taxonomic scope" value="Eukaryota"/>
</dbReference>
<dbReference type="InParanoid" id="W4K090"/>
<evidence type="ECO:0000256" key="4">
    <source>
        <dbReference type="ARBA" id="ARBA00022801"/>
    </source>
</evidence>
<evidence type="ECO:0000256" key="5">
    <source>
        <dbReference type="PIRSR" id="PIRSR601461-1"/>
    </source>
</evidence>
<feature type="active site" evidence="5">
    <location>
        <position position="131"/>
    </location>
</feature>
<feature type="disulfide bond" evidence="6">
    <location>
        <begin position="346"/>
        <end position="380"/>
    </location>
</feature>
<feature type="disulfide bond" evidence="6">
    <location>
        <begin position="144"/>
        <end position="150"/>
    </location>
</feature>
<dbReference type="Gene3D" id="2.40.70.10">
    <property type="entry name" value="Acid Proteases"/>
    <property type="match status" value="2"/>
</dbReference>
<dbReference type="KEGG" id="hir:HETIRDRAFT_64456"/>
<dbReference type="InterPro" id="IPR001461">
    <property type="entry name" value="Aspartic_peptidase_A1"/>
</dbReference>
<dbReference type="EMBL" id="KI925461">
    <property type="protein sequence ID" value="ETW79144.1"/>
    <property type="molecule type" value="Genomic_DNA"/>
</dbReference>
<dbReference type="OrthoDB" id="15189at2759"/>
<keyword evidence="7" id="KW-0732">Signal</keyword>
<reference evidence="9 10" key="1">
    <citation type="journal article" date="2012" name="New Phytol.">
        <title>Insight into trade-off between wood decay and parasitism from the genome of a fungal forest pathogen.</title>
        <authorList>
            <person name="Olson A."/>
            <person name="Aerts A."/>
            <person name="Asiegbu F."/>
            <person name="Belbahri L."/>
            <person name="Bouzid O."/>
            <person name="Broberg A."/>
            <person name="Canback B."/>
            <person name="Coutinho P.M."/>
            <person name="Cullen D."/>
            <person name="Dalman K."/>
            <person name="Deflorio G."/>
            <person name="van Diepen L.T."/>
            <person name="Dunand C."/>
            <person name="Duplessis S."/>
            <person name="Durling M."/>
            <person name="Gonthier P."/>
            <person name="Grimwood J."/>
            <person name="Fossdal C.G."/>
            <person name="Hansson D."/>
            <person name="Henrissat B."/>
            <person name="Hietala A."/>
            <person name="Himmelstrand K."/>
            <person name="Hoffmeister D."/>
            <person name="Hogberg N."/>
            <person name="James T.Y."/>
            <person name="Karlsson M."/>
            <person name="Kohler A."/>
            <person name="Kues U."/>
            <person name="Lee Y.H."/>
            <person name="Lin Y.C."/>
            <person name="Lind M."/>
            <person name="Lindquist E."/>
            <person name="Lombard V."/>
            <person name="Lucas S."/>
            <person name="Lunden K."/>
            <person name="Morin E."/>
            <person name="Murat C."/>
            <person name="Park J."/>
            <person name="Raffaello T."/>
            <person name="Rouze P."/>
            <person name="Salamov A."/>
            <person name="Schmutz J."/>
            <person name="Solheim H."/>
            <person name="Stahlberg J."/>
            <person name="Velez H."/>
            <person name="de Vries R.P."/>
            <person name="Wiebenga A."/>
            <person name="Woodward S."/>
            <person name="Yakovlev I."/>
            <person name="Garbelotto M."/>
            <person name="Martin F."/>
            <person name="Grigoriev I.V."/>
            <person name="Stenlid J."/>
        </authorList>
    </citation>
    <scope>NUCLEOTIDE SEQUENCE [LARGE SCALE GENOMIC DNA]</scope>
    <source>
        <strain evidence="9 10">TC 32-1</strain>
    </source>
</reference>
<evidence type="ECO:0000256" key="2">
    <source>
        <dbReference type="ARBA" id="ARBA00022670"/>
    </source>
</evidence>
<dbReference type="GeneID" id="20678681"/>
<dbReference type="FunCoup" id="W4K090">
    <property type="interactions" value="40"/>
</dbReference>
<dbReference type="SUPFAM" id="SSF50630">
    <property type="entry name" value="Acid proteases"/>
    <property type="match status" value="1"/>
</dbReference>
<dbReference type="InterPro" id="IPR033121">
    <property type="entry name" value="PEPTIDASE_A1"/>
</dbReference>
<evidence type="ECO:0000259" key="8">
    <source>
        <dbReference type="PROSITE" id="PS51767"/>
    </source>
</evidence>
<dbReference type="PANTHER" id="PTHR47966:SF51">
    <property type="entry name" value="BETA-SITE APP-CLEAVING ENZYME, ISOFORM A-RELATED"/>
    <property type="match status" value="1"/>
</dbReference>
<dbReference type="CDD" id="cd05471">
    <property type="entry name" value="pepsin_like"/>
    <property type="match status" value="1"/>
</dbReference>